<protein>
    <recommendedName>
        <fullName evidence="1">Phage tail collar domain-containing protein</fullName>
    </recommendedName>
</protein>
<reference evidence="3" key="1">
    <citation type="submission" date="2016-03" db="EMBL/GenBank/DDBJ databases">
        <authorList>
            <person name="Heylen K."/>
            <person name="De Vos P."/>
            <person name="Vekeman B."/>
        </authorList>
    </citation>
    <scope>NUCLEOTIDE SEQUENCE [LARGE SCALE GENOMIC DNA]</scope>
    <source>
        <strain evidence="3">R-45383</strain>
    </source>
</reference>
<gene>
    <name evidence="2" type="ORF">A1355_04830</name>
</gene>
<proteinExistence type="predicted"/>
<accession>A0A177NMW9</accession>
<feature type="domain" description="Phage tail collar" evidence="1">
    <location>
        <begin position="42"/>
        <end position="98"/>
    </location>
</feature>
<dbReference type="Proteomes" id="UP000077628">
    <property type="component" value="Unassembled WGS sequence"/>
</dbReference>
<evidence type="ECO:0000259" key="1">
    <source>
        <dbReference type="Pfam" id="PF07484"/>
    </source>
</evidence>
<sequence length="258" mass="26590">MLNVAYALQNFGVRPENKLGGFFPAIFRKDPRRSIMADPFLGEIHIFGFAYAPQDWAFCNGQQMAIQQQNALYALLGTRFGGDGRSFFNLPNLQGRAPIHFGANPLSASQPYQMAQTGGTSGATVQTQTAFSLTTANLPSHTHAADLSLAGVNAATAVKVSTGAGGGVNPDANATLTNAPNGQTSAAVFLPAATPQTNPITLGGVTTTLSGNGTVTVGNTGAGAPVSAPLNFSVPAAMSPYLALNFCIALNGIFPMQQ</sequence>
<evidence type="ECO:0000313" key="3">
    <source>
        <dbReference type="Proteomes" id="UP000077628"/>
    </source>
</evidence>
<comment type="caution">
    <text evidence="2">The sequence shown here is derived from an EMBL/GenBank/DDBJ whole genome shotgun (WGS) entry which is preliminary data.</text>
</comment>
<organism evidence="2 3">
    <name type="scientific">Methylomonas koyamae</name>
    <dbReference type="NCBI Taxonomy" id="702114"/>
    <lineage>
        <taxon>Bacteria</taxon>
        <taxon>Pseudomonadati</taxon>
        <taxon>Pseudomonadota</taxon>
        <taxon>Gammaproteobacteria</taxon>
        <taxon>Methylococcales</taxon>
        <taxon>Methylococcaceae</taxon>
        <taxon>Methylomonas</taxon>
    </lineage>
</organism>
<dbReference type="InterPro" id="IPR037053">
    <property type="entry name" value="Phage_tail_collar_dom_sf"/>
</dbReference>
<dbReference type="InterPro" id="IPR011083">
    <property type="entry name" value="Phage_tail_collar_dom"/>
</dbReference>
<dbReference type="Pfam" id="PF07484">
    <property type="entry name" value="Collar"/>
    <property type="match status" value="1"/>
</dbReference>
<dbReference type="AlphaFoldDB" id="A0A177NMW9"/>
<dbReference type="SUPFAM" id="SSF88874">
    <property type="entry name" value="Receptor-binding domain of short tail fibre protein gp12"/>
    <property type="match status" value="1"/>
</dbReference>
<evidence type="ECO:0000313" key="2">
    <source>
        <dbReference type="EMBL" id="OAI19172.1"/>
    </source>
</evidence>
<keyword evidence="3" id="KW-1185">Reference proteome</keyword>
<dbReference type="STRING" id="702114.A1355_04830"/>
<dbReference type="EMBL" id="LUUK01000161">
    <property type="protein sequence ID" value="OAI19172.1"/>
    <property type="molecule type" value="Genomic_DNA"/>
</dbReference>
<name>A0A177NMW9_9GAMM</name>
<dbReference type="Gene3D" id="3.90.1340.10">
    <property type="entry name" value="Phage tail collar domain"/>
    <property type="match status" value="1"/>
</dbReference>